<evidence type="ECO:0000313" key="3">
    <source>
        <dbReference type="Proteomes" id="UP000612055"/>
    </source>
</evidence>
<dbReference type="AlphaFoldDB" id="A0A836BXE3"/>
<reference evidence="2" key="1">
    <citation type="journal article" date="2020" name="bioRxiv">
        <title>Comparative genomics of Chlamydomonas.</title>
        <authorList>
            <person name="Craig R.J."/>
            <person name="Hasan A.R."/>
            <person name="Ness R.W."/>
            <person name="Keightley P.D."/>
        </authorList>
    </citation>
    <scope>NUCLEOTIDE SEQUENCE</scope>
    <source>
        <strain evidence="2">CCAP 11/70</strain>
    </source>
</reference>
<feature type="region of interest" description="Disordered" evidence="1">
    <location>
        <begin position="249"/>
        <end position="285"/>
    </location>
</feature>
<dbReference type="InterPro" id="IPR006502">
    <property type="entry name" value="PDDEXK-like"/>
</dbReference>
<accession>A0A836BXE3</accession>
<dbReference type="PANTHER" id="PTHR31579">
    <property type="entry name" value="OS03G0796600 PROTEIN"/>
    <property type="match status" value="1"/>
</dbReference>
<gene>
    <name evidence="2" type="ORF">HYH03_010524</name>
</gene>
<evidence type="ECO:0000313" key="2">
    <source>
        <dbReference type="EMBL" id="KAG2491079.1"/>
    </source>
</evidence>
<dbReference type="OrthoDB" id="691424at2759"/>
<sequence>MGSNGELLSLATSRSAPSAIPQRSMSWMLPNADADGSSSAALAPITAVELHAALRRQGLDVRLVQPISCGMAPCGRRSTGGGGHCAAKPGSGSSTCFFCSRQPYVLVAPSSSARKEQGTGCAAAAMAAAALAGSAASGEPVVVETCLRELFRAAPSTPEYAAAVEALPEVWVGPRCELLELAGCMCTALALNFSFQGLDVPPWRRRSNVLARWAERHIRTALAAPTPPPPAPPSEPCACAQCPPPSAPAADGWLPGPRPEQAACPRPSAAPHPPAPAGRQPSSALTLLMRAEAEAARAEAEALRRSFLARKEPARVVVGFALPETARAG</sequence>
<organism evidence="2 3">
    <name type="scientific">Edaphochlamys debaryana</name>
    <dbReference type="NCBI Taxonomy" id="47281"/>
    <lineage>
        <taxon>Eukaryota</taxon>
        <taxon>Viridiplantae</taxon>
        <taxon>Chlorophyta</taxon>
        <taxon>core chlorophytes</taxon>
        <taxon>Chlorophyceae</taxon>
        <taxon>CS clade</taxon>
        <taxon>Chlamydomonadales</taxon>
        <taxon>Chlamydomonadales incertae sedis</taxon>
        <taxon>Edaphochlamys</taxon>
    </lineage>
</organism>
<evidence type="ECO:0000256" key="1">
    <source>
        <dbReference type="SAM" id="MobiDB-lite"/>
    </source>
</evidence>
<proteinExistence type="predicted"/>
<dbReference type="EMBL" id="JAEHOE010000056">
    <property type="protein sequence ID" value="KAG2491079.1"/>
    <property type="molecule type" value="Genomic_DNA"/>
</dbReference>
<dbReference type="Pfam" id="PF04720">
    <property type="entry name" value="PDDEXK_6"/>
    <property type="match status" value="1"/>
</dbReference>
<comment type="caution">
    <text evidence="2">The sequence shown here is derived from an EMBL/GenBank/DDBJ whole genome shotgun (WGS) entry which is preliminary data.</text>
</comment>
<dbReference type="Proteomes" id="UP000612055">
    <property type="component" value="Unassembled WGS sequence"/>
</dbReference>
<protein>
    <submittedName>
        <fullName evidence="2">Uncharacterized protein</fullName>
    </submittedName>
</protein>
<keyword evidence="3" id="KW-1185">Reference proteome</keyword>
<dbReference type="PANTHER" id="PTHR31579:SF1">
    <property type="entry name" value="OS03G0796600 PROTEIN"/>
    <property type="match status" value="1"/>
</dbReference>
<name>A0A836BXE3_9CHLO</name>